<organism evidence="3 4">
    <name type="scientific">Rothia mucilaginosa</name>
    <dbReference type="NCBI Taxonomy" id="43675"/>
    <lineage>
        <taxon>Bacteria</taxon>
        <taxon>Bacillati</taxon>
        <taxon>Actinomycetota</taxon>
        <taxon>Actinomycetes</taxon>
        <taxon>Micrococcales</taxon>
        <taxon>Micrococcaceae</taxon>
        <taxon>Rothia</taxon>
    </lineage>
</organism>
<keyword evidence="2" id="KW-1133">Transmembrane helix</keyword>
<evidence type="ECO:0000313" key="4">
    <source>
        <dbReference type="Proteomes" id="UP000713964"/>
    </source>
</evidence>
<dbReference type="Gene3D" id="1.20.1280.290">
    <property type="match status" value="1"/>
</dbReference>
<evidence type="ECO:0000256" key="2">
    <source>
        <dbReference type="SAM" id="Phobius"/>
    </source>
</evidence>
<dbReference type="RefSeq" id="WP_049353905.1">
    <property type="nucleotide sequence ID" value="NZ_CP097094.1"/>
</dbReference>
<reference evidence="3" key="1">
    <citation type="submission" date="2020-04" db="EMBL/GenBank/DDBJ databases">
        <title>Deep metagenomics examines the oral microbiome during advanced dental caries in children, revealing novel taxa and co-occurrences with host molecules.</title>
        <authorList>
            <person name="Baker J.L."/>
            <person name="Morton J.T."/>
            <person name="Dinis M."/>
            <person name="Alvarez R."/>
            <person name="Tran N.C."/>
            <person name="Knight R."/>
            <person name="Edlund A."/>
        </authorList>
    </citation>
    <scope>NUCLEOTIDE SEQUENCE</scope>
    <source>
        <strain evidence="3">JCVI_29_bin.11</strain>
    </source>
</reference>
<feature type="transmembrane region" description="Helical" evidence="2">
    <location>
        <begin position="66"/>
        <end position="85"/>
    </location>
</feature>
<feature type="transmembrane region" description="Helical" evidence="2">
    <location>
        <begin position="91"/>
        <end position="112"/>
    </location>
</feature>
<keyword evidence="2" id="KW-0812">Transmembrane</keyword>
<comment type="caution">
    <text evidence="3">The sequence shown here is derived from an EMBL/GenBank/DDBJ whole genome shotgun (WGS) entry which is preliminary data.</text>
</comment>
<name>A0A930L2V9_9MICC</name>
<keyword evidence="2" id="KW-0472">Membrane</keyword>
<feature type="compositionally biased region" description="Polar residues" evidence="1">
    <location>
        <begin position="1"/>
        <end position="18"/>
    </location>
</feature>
<gene>
    <name evidence="3" type="ORF">HXO58_03550</name>
</gene>
<evidence type="ECO:0000256" key="1">
    <source>
        <dbReference type="SAM" id="MobiDB-lite"/>
    </source>
</evidence>
<evidence type="ECO:0000313" key="3">
    <source>
        <dbReference type="EMBL" id="MBF1658896.1"/>
    </source>
</evidence>
<dbReference type="AlphaFoldDB" id="A0A930L2V9"/>
<accession>A0A930L2V9</accession>
<feature type="region of interest" description="Disordered" evidence="1">
    <location>
        <begin position="1"/>
        <end position="20"/>
    </location>
</feature>
<sequence length="113" mass="12213">MAEQNNTSVNTSAQNTSHKGGVGVDSEFHAKFFPILARVASVTAVLMYVFYFPQIIGNLNGHKGDWIQPLVAAMNCTLWLLYGLWRPKKDVPIIIANAPGIVFGGLAAITALI</sequence>
<protein>
    <submittedName>
        <fullName evidence="3">Uncharacterized protein</fullName>
    </submittedName>
</protein>
<dbReference type="Proteomes" id="UP000713964">
    <property type="component" value="Unassembled WGS sequence"/>
</dbReference>
<proteinExistence type="predicted"/>
<dbReference type="EMBL" id="JABZXL010000006">
    <property type="protein sequence ID" value="MBF1658896.1"/>
    <property type="molecule type" value="Genomic_DNA"/>
</dbReference>
<feature type="transmembrane region" description="Helical" evidence="2">
    <location>
        <begin position="35"/>
        <end position="54"/>
    </location>
</feature>